<dbReference type="RefSeq" id="WP_120747965.1">
    <property type="nucleotide sequence ID" value="NZ_RBAH01000009.1"/>
</dbReference>
<dbReference type="EMBL" id="RBAH01000009">
    <property type="protein sequence ID" value="RKN84229.1"/>
    <property type="molecule type" value="Genomic_DNA"/>
</dbReference>
<keyword evidence="3" id="KW-1185">Reference proteome</keyword>
<dbReference type="GO" id="GO:0016787">
    <property type="term" value="F:hydrolase activity"/>
    <property type="evidence" value="ECO:0007669"/>
    <property type="project" value="UniProtKB-KW"/>
</dbReference>
<accession>A0A3B0CIU7</accession>
<dbReference type="SFLD" id="SFLDG01129">
    <property type="entry name" value="C1.5:_HAD__Beta-PGM__Phosphata"/>
    <property type="match status" value="1"/>
</dbReference>
<keyword evidence="1 2" id="KW-0378">Hydrolase</keyword>
<sequence>MTHVKAVLFDLFETLISEFADGARKVDRANRNDAARLGLTHEVYRKEWGARSVKRSTGAFADYFAAMRDLLGGQNAAVPEQVLRELYEERVLEKKAAFADIRPDVFELLERLKRGGVKLALVSNCTEEEVVSWPDCGLAAYFDEVLFSYEVRLAKPDPSIYKLACERLGVAPGECVFIGDGGSDELNGAKAAGIRAYQAVWQLPPSMRERDSGYPQLVTPLAALDVV</sequence>
<evidence type="ECO:0000313" key="3">
    <source>
        <dbReference type="Proteomes" id="UP000282311"/>
    </source>
</evidence>
<name>A0A3B0CIU7_9BACL</name>
<dbReference type="SFLD" id="SFLDS00003">
    <property type="entry name" value="Haloacid_Dehalogenase"/>
    <property type="match status" value="1"/>
</dbReference>
<dbReference type="AlphaFoldDB" id="A0A3B0CIU7"/>
<gene>
    <name evidence="2" type="ORF">D7M11_14595</name>
</gene>
<evidence type="ECO:0000313" key="2">
    <source>
        <dbReference type="EMBL" id="RKN84229.1"/>
    </source>
</evidence>
<reference evidence="2 3" key="1">
    <citation type="journal article" date="2007" name="Int. J. Syst. Evol. Microbiol.">
        <title>Paenibacillus ginsengarvi sp. nov., isolated from soil from ginseng cultivation.</title>
        <authorList>
            <person name="Yoon M.H."/>
            <person name="Ten L.N."/>
            <person name="Im W.T."/>
        </authorList>
    </citation>
    <scope>NUCLEOTIDE SEQUENCE [LARGE SCALE GENOMIC DNA]</scope>
    <source>
        <strain evidence="2 3">KCTC 13059</strain>
    </source>
</reference>
<dbReference type="Gene3D" id="3.40.50.1000">
    <property type="entry name" value="HAD superfamily/HAD-like"/>
    <property type="match status" value="1"/>
</dbReference>
<dbReference type="NCBIfam" id="TIGR01549">
    <property type="entry name" value="HAD-SF-IA-v1"/>
    <property type="match status" value="1"/>
</dbReference>
<protein>
    <submittedName>
        <fullName evidence="2">HAD family hydrolase</fullName>
    </submittedName>
</protein>
<dbReference type="InterPro" id="IPR036412">
    <property type="entry name" value="HAD-like_sf"/>
</dbReference>
<dbReference type="Pfam" id="PF00702">
    <property type="entry name" value="Hydrolase"/>
    <property type="match status" value="1"/>
</dbReference>
<proteinExistence type="predicted"/>
<dbReference type="InterPro" id="IPR051540">
    <property type="entry name" value="S-2-haloacid_dehalogenase"/>
</dbReference>
<dbReference type="PRINTS" id="PR00413">
    <property type="entry name" value="HADHALOGNASE"/>
</dbReference>
<dbReference type="Proteomes" id="UP000282311">
    <property type="component" value="Unassembled WGS sequence"/>
</dbReference>
<dbReference type="OrthoDB" id="9809962at2"/>
<organism evidence="2 3">
    <name type="scientific">Paenibacillus ginsengarvi</name>
    <dbReference type="NCBI Taxonomy" id="400777"/>
    <lineage>
        <taxon>Bacteria</taxon>
        <taxon>Bacillati</taxon>
        <taxon>Bacillota</taxon>
        <taxon>Bacilli</taxon>
        <taxon>Bacillales</taxon>
        <taxon>Paenibacillaceae</taxon>
        <taxon>Paenibacillus</taxon>
    </lineage>
</organism>
<dbReference type="SUPFAM" id="SSF56784">
    <property type="entry name" value="HAD-like"/>
    <property type="match status" value="1"/>
</dbReference>
<dbReference type="PANTHER" id="PTHR43316">
    <property type="entry name" value="HYDROLASE, HALOACID DELAHOGENASE-RELATED"/>
    <property type="match status" value="1"/>
</dbReference>
<dbReference type="NCBIfam" id="TIGR01509">
    <property type="entry name" value="HAD-SF-IA-v3"/>
    <property type="match status" value="1"/>
</dbReference>
<evidence type="ECO:0000256" key="1">
    <source>
        <dbReference type="ARBA" id="ARBA00022801"/>
    </source>
</evidence>
<dbReference type="InterPro" id="IPR023214">
    <property type="entry name" value="HAD_sf"/>
</dbReference>
<dbReference type="InterPro" id="IPR006439">
    <property type="entry name" value="HAD-SF_hydro_IA"/>
</dbReference>
<comment type="caution">
    <text evidence="2">The sequence shown here is derived from an EMBL/GenBank/DDBJ whole genome shotgun (WGS) entry which is preliminary data.</text>
</comment>